<evidence type="ECO:0000313" key="3">
    <source>
        <dbReference type="Proteomes" id="UP000244005"/>
    </source>
</evidence>
<organism evidence="2 3">
    <name type="scientific">Marchantia polymorpha</name>
    <name type="common">Common liverwort</name>
    <name type="synonym">Marchantia aquatica</name>
    <dbReference type="NCBI Taxonomy" id="3197"/>
    <lineage>
        <taxon>Eukaryota</taxon>
        <taxon>Viridiplantae</taxon>
        <taxon>Streptophyta</taxon>
        <taxon>Embryophyta</taxon>
        <taxon>Marchantiophyta</taxon>
        <taxon>Marchantiopsida</taxon>
        <taxon>Marchantiidae</taxon>
        <taxon>Marchantiales</taxon>
        <taxon>Marchantiaceae</taxon>
        <taxon>Marchantia</taxon>
    </lineage>
</organism>
<name>A0A2R6WKC6_MARPO</name>
<reference evidence="3" key="1">
    <citation type="journal article" date="2017" name="Cell">
        <title>Insights into land plant evolution garnered from the Marchantia polymorpha genome.</title>
        <authorList>
            <person name="Bowman J.L."/>
            <person name="Kohchi T."/>
            <person name="Yamato K.T."/>
            <person name="Jenkins J."/>
            <person name="Shu S."/>
            <person name="Ishizaki K."/>
            <person name="Yamaoka S."/>
            <person name="Nishihama R."/>
            <person name="Nakamura Y."/>
            <person name="Berger F."/>
            <person name="Adam C."/>
            <person name="Aki S.S."/>
            <person name="Althoff F."/>
            <person name="Araki T."/>
            <person name="Arteaga-Vazquez M.A."/>
            <person name="Balasubrmanian S."/>
            <person name="Barry K."/>
            <person name="Bauer D."/>
            <person name="Boehm C.R."/>
            <person name="Briginshaw L."/>
            <person name="Caballero-Perez J."/>
            <person name="Catarino B."/>
            <person name="Chen F."/>
            <person name="Chiyoda S."/>
            <person name="Chovatia M."/>
            <person name="Davies K.M."/>
            <person name="Delmans M."/>
            <person name="Demura T."/>
            <person name="Dierschke T."/>
            <person name="Dolan L."/>
            <person name="Dorantes-Acosta A.E."/>
            <person name="Eklund D.M."/>
            <person name="Florent S.N."/>
            <person name="Flores-Sandoval E."/>
            <person name="Fujiyama A."/>
            <person name="Fukuzawa H."/>
            <person name="Galik B."/>
            <person name="Grimanelli D."/>
            <person name="Grimwood J."/>
            <person name="Grossniklaus U."/>
            <person name="Hamada T."/>
            <person name="Haseloff J."/>
            <person name="Hetherington A.J."/>
            <person name="Higo A."/>
            <person name="Hirakawa Y."/>
            <person name="Hundley H.N."/>
            <person name="Ikeda Y."/>
            <person name="Inoue K."/>
            <person name="Inoue S.I."/>
            <person name="Ishida S."/>
            <person name="Jia Q."/>
            <person name="Kakita M."/>
            <person name="Kanazawa T."/>
            <person name="Kawai Y."/>
            <person name="Kawashima T."/>
            <person name="Kennedy M."/>
            <person name="Kinose K."/>
            <person name="Kinoshita T."/>
            <person name="Kohara Y."/>
            <person name="Koide E."/>
            <person name="Komatsu K."/>
            <person name="Kopischke S."/>
            <person name="Kubo M."/>
            <person name="Kyozuka J."/>
            <person name="Lagercrantz U."/>
            <person name="Lin S.S."/>
            <person name="Lindquist E."/>
            <person name="Lipzen A.M."/>
            <person name="Lu C.W."/>
            <person name="De Luna E."/>
            <person name="Martienssen R.A."/>
            <person name="Minamino N."/>
            <person name="Mizutani M."/>
            <person name="Mizutani M."/>
            <person name="Mochizuki N."/>
            <person name="Monte I."/>
            <person name="Mosher R."/>
            <person name="Nagasaki H."/>
            <person name="Nakagami H."/>
            <person name="Naramoto S."/>
            <person name="Nishitani K."/>
            <person name="Ohtani M."/>
            <person name="Okamoto T."/>
            <person name="Okumura M."/>
            <person name="Phillips J."/>
            <person name="Pollak B."/>
            <person name="Reinders A."/>
            <person name="Rovekamp M."/>
            <person name="Sano R."/>
            <person name="Sawa S."/>
            <person name="Schmid M.W."/>
            <person name="Shirakawa M."/>
            <person name="Solano R."/>
            <person name="Spunde A."/>
            <person name="Suetsugu N."/>
            <person name="Sugano S."/>
            <person name="Sugiyama A."/>
            <person name="Sun R."/>
            <person name="Suzuki Y."/>
            <person name="Takenaka M."/>
            <person name="Takezawa D."/>
            <person name="Tomogane H."/>
            <person name="Tsuzuki M."/>
            <person name="Ueda T."/>
            <person name="Umeda M."/>
            <person name="Ward J.M."/>
            <person name="Watanabe Y."/>
            <person name="Yazaki K."/>
            <person name="Yokoyama R."/>
            <person name="Yoshitake Y."/>
            <person name="Yotsui I."/>
            <person name="Zachgo S."/>
            <person name="Schmutz J."/>
        </authorList>
    </citation>
    <scope>NUCLEOTIDE SEQUENCE [LARGE SCALE GENOMIC DNA]</scope>
    <source>
        <strain evidence="3">Tak-1</strain>
    </source>
</reference>
<evidence type="ECO:0000313" key="2">
    <source>
        <dbReference type="EMBL" id="PTQ34273.1"/>
    </source>
</evidence>
<proteinExistence type="predicted"/>
<accession>A0A2R6WKC6</accession>
<evidence type="ECO:0000256" key="1">
    <source>
        <dbReference type="SAM" id="MobiDB-lite"/>
    </source>
</evidence>
<feature type="compositionally biased region" description="Polar residues" evidence="1">
    <location>
        <begin position="37"/>
        <end position="50"/>
    </location>
</feature>
<keyword evidence="3" id="KW-1185">Reference proteome</keyword>
<dbReference type="Gramene" id="Mp8g05030.1">
    <property type="protein sequence ID" value="Mp8g05030.1.cds1"/>
    <property type="gene ID" value="Mp8g05030"/>
</dbReference>
<dbReference type="Proteomes" id="UP000244005">
    <property type="component" value="Unassembled WGS sequence"/>
</dbReference>
<feature type="region of interest" description="Disordered" evidence="1">
    <location>
        <begin position="19"/>
        <end position="50"/>
    </location>
</feature>
<dbReference type="EMBL" id="KZ772753">
    <property type="protein sequence ID" value="PTQ34273.1"/>
    <property type="molecule type" value="Genomic_DNA"/>
</dbReference>
<dbReference type="AlphaFoldDB" id="A0A2R6WKC6"/>
<gene>
    <name evidence="2" type="ORF">MARPO_0081s0004</name>
</gene>
<sequence>MVHAVSQCKGSAPLLHHCGRQAGKQAGPRVHERSGVANCSTNDSSPTSVTTTVEDLCRPFLKEPACDGHVQEEYEVRHICMTPANEAASEFLAPKTVAGGARAWWR</sequence>
<protein>
    <submittedName>
        <fullName evidence="2">Uncharacterized protein</fullName>
    </submittedName>
</protein>